<organism evidence="1">
    <name type="scientific">Ixodes ricinus</name>
    <name type="common">Common tick</name>
    <name type="synonym">Acarus ricinus</name>
    <dbReference type="NCBI Taxonomy" id="34613"/>
    <lineage>
        <taxon>Eukaryota</taxon>
        <taxon>Metazoa</taxon>
        <taxon>Ecdysozoa</taxon>
        <taxon>Arthropoda</taxon>
        <taxon>Chelicerata</taxon>
        <taxon>Arachnida</taxon>
        <taxon>Acari</taxon>
        <taxon>Parasitiformes</taxon>
        <taxon>Ixodida</taxon>
        <taxon>Ixodoidea</taxon>
        <taxon>Ixodidae</taxon>
        <taxon>Ixodinae</taxon>
        <taxon>Ixodes</taxon>
    </lineage>
</organism>
<dbReference type="AlphaFoldDB" id="A0A6B0UTW0"/>
<evidence type="ECO:0000313" key="1">
    <source>
        <dbReference type="EMBL" id="MXU93095.1"/>
    </source>
</evidence>
<proteinExistence type="predicted"/>
<dbReference type="EMBL" id="GIFC01011012">
    <property type="protein sequence ID" value="MXU93095.1"/>
    <property type="molecule type" value="Transcribed_RNA"/>
</dbReference>
<protein>
    <submittedName>
        <fullName evidence="1">Uncharacterized protein</fullName>
    </submittedName>
</protein>
<sequence>MCILHWRRTTVHSFLPLPLHSPEANPIRNSIHYCYGCQTMGVRFLSRGSPIAAAVLSIAALFRQTFYQVVLTKNVFYVKSFQLYLRLCSSICFHPLVQSKISTIEIKMCRLILGSQLSSILYNIALVSRYNDPSSYCKKHL</sequence>
<reference evidence="1" key="1">
    <citation type="submission" date="2019-12" db="EMBL/GenBank/DDBJ databases">
        <title>An insight into the sialome of adult female Ixodes ricinus ticks feeding for 6 days.</title>
        <authorList>
            <person name="Perner J."/>
            <person name="Ribeiro J.M.C."/>
        </authorList>
    </citation>
    <scope>NUCLEOTIDE SEQUENCE</scope>
    <source>
        <strain evidence="1">Semi-engorged</strain>
        <tissue evidence="1">Salivary glands</tissue>
    </source>
</reference>
<accession>A0A6B0UTW0</accession>
<name>A0A6B0UTW0_IXORI</name>